<dbReference type="RefSeq" id="WP_248361559.1">
    <property type="nucleotide sequence ID" value="NZ_AP025591.1"/>
</dbReference>
<keyword evidence="1" id="KW-0812">Transmembrane</keyword>
<feature type="transmembrane region" description="Helical" evidence="1">
    <location>
        <begin position="27"/>
        <end position="49"/>
    </location>
</feature>
<keyword evidence="3" id="KW-1185">Reference proteome</keyword>
<keyword evidence="1" id="KW-1133">Transmembrane helix</keyword>
<sequence length="88" mass="9521">MGPSDRERRTRDDEQGLSNLAIGYRKAAPYLGAAYTLVASIVVFAGAGYWLDKKMGNKTPWFTLVGALAGITGGLISFLRLALRMGKK</sequence>
<evidence type="ECO:0000256" key="1">
    <source>
        <dbReference type="SAM" id="Phobius"/>
    </source>
</evidence>
<dbReference type="Pfam" id="PF09527">
    <property type="entry name" value="ATPase_gene1"/>
    <property type="match status" value="1"/>
</dbReference>
<organism evidence="2 3">
    <name type="scientific">Anaeromyxobacter oryzae</name>
    <dbReference type="NCBI Taxonomy" id="2918170"/>
    <lineage>
        <taxon>Bacteria</taxon>
        <taxon>Pseudomonadati</taxon>
        <taxon>Myxococcota</taxon>
        <taxon>Myxococcia</taxon>
        <taxon>Myxococcales</taxon>
        <taxon>Cystobacterineae</taxon>
        <taxon>Anaeromyxobacteraceae</taxon>
        <taxon>Anaeromyxobacter</taxon>
    </lineage>
</organism>
<proteinExistence type="predicted"/>
<gene>
    <name evidence="2" type="ORF">AMOR_24910</name>
</gene>
<protein>
    <recommendedName>
        <fullName evidence="4">AtpZ/AtpI family protein</fullName>
    </recommendedName>
</protein>
<dbReference type="InterPro" id="IPR032820">
    <property type="entry name" value="ATPase_put"/>
</dbReference>
<name>A0ABN6MUY3_9BACT</name>
<dbReference type="EMBL" id="AP025591">
    <property type="protein sequence ID" value="BDG03495.1"/>
    <property type="molecule type" value="Genomic_DNA"/>
</dbReference>
<feature type="transmembrane region" description="Helical" evidence="1">
    <location>
        <begin position="61"/>
        <end position="83"/>
    </location>
</feature>
<accession>A0ABN6MUY3</accession>
<dbReference type="Proteomes" id="UP001162891">
    <property type="component" value="Chromosome"/>
</dbReference>
<reference evidence="3" key="1">
    <citation type="journal article" date="2022" name="Int. J. Syst. Evol. Microbiol.">
        <title>Anaeromyxobacter oryzae sp. nov., Anaeromyxobacter diazotrophicus sp. nov. and Anaeromyxobacter paludicola sp. nov., isolated from paddy soils.</title>
        <authorList>
            <person name="Itoh H."/>
            <person name="Xu Z."/>
            <person name="Mise K."/>
            <person name="Masuda Y."/>
            <person name="Ushijima N."/>
            <person name="Hayakawa C."/>
            <person name="Shiratori Y."/>
            <person name="Senoo K."/>
        </authorList>
    </citation>
    <scope>NUCLEOTIDE SEQUENCE [LARGE SCALE GENOMIC DNA]</scope>
    <source>
        <strain evidence="3">Red232</strain>
    </source>
</reference>
<evidence type="ECO:0000313" key="2">
    <source>
        <dbReference type="EMBL" id="BDG03495.1"/>
    </source>
</evidence>
<keyword evidence="1" id="KW-0472">Membrane</keyword>
<evidence type="ECO:0008006" key="4">
    <source>
        <dbReference type="Google" id="ProtNLM"/>
    </source>
</evidence>
<evidence type="ECO:0000313" key="3">
    <source>
        <dbReference type="Proteomes" id="UP001162891"/>
    </source>
</evidence>